<dbReference type="Gene3D" id="2.60.200.20">
    <property type="match status" value="1"/>
</dbReference>
<dbReference type="RefSeq" id="WP_198000352.1">
    <property type="nucleotide sequence ID" value="NZ_CP036269.1"/>
</dbReference>
<sequence length="141" mass="15505">MIARLIPVNGGQPIEITRDVSVVGRKSDLCDIQIDKNSISKIHCVIIKTDGLLFVRDLCSTNGTRVNGQKITRGALLPGDELSLASMKFEVELSGDPKEEDEEVPEANQRTEMLTAFNLELDVEEDRLDSDSGSEMKLASE</sequence>
<protein>
    <submittedName>
        <fullName evidence="2">FHA domain protein</fullName>
    </submittedName>
</protein>
<dbReference type="AlphaFoldDB" id="A0A517RBD5"/>
<dbReference type="SUPFAM" id="SSF49879">
    <property type="entry name" value="SMAD/FHA domain"/>
    <property type="match status" value="1"/>
</dbReference>
<accession>A0A517RBD5</accession>
<proteinExistence type="predicted"/>
<dbReference type="InterPro" id="IPR050923">
    <property type="entry name" value="Cell_Proc_Reg/RNA_Proc"/>
</dbReference>
<dbReference type="KEGG" id="gaz:Pan241w_12570"/>
<dbReference type="PROSITE" id="PS50006">
    <property type="entry name" value="FHA_DOMAIN"/>
    <property type="match status" value="1"/>
</dbReference>
<gene>
    <name evidence="2" type="ORF">Pan241w_12570</name>
</gene>
<evidence type="ECO:0000313" key="3">
    <source>
        <dbReference type="Proteomes" id="UP000317171"/>
    </source>
</evidence>
<keyword evidence="3" id="KW-1185">Reference proteome</keyword>
<evidence type="ECO:0000259" key="1">
    <source>
        <dbReference type="PROSITE" id="PS50006"/>
    </source>
</evidence>
<feature type="domain" description="FHA" evidence="1">
    <location>
        <begin position="21"/>
        <end position="71"/>
    </location>
</feature>
<dbReference type="SMART" id="SM00240">
    <property type="entry name" value="FHA"/>
    <property type="match status" value="1"/>
</dbReference>
<dbReference type="PANTHER" id="PTHR23308">
    <property type="entry name" value="NUCLEAR INHIBITOR OF PROTEIN PHOSPHATASE-1"/>
    <property type="match status" value="1"/>
</dbReference>
<evidence type="ECO:0000313" key="2">
    <source>
        <dbReference type="EMBL" id="QDT41197.1"/>
    </source>
</evidence>
<dbReference type="CDD" id="cd00060">
    <property type="entry name" value="FHA"/>
    <property type="match status" value="1"/>
</dbReference>
<organism evidence="2 3">
    <name type="scientific">Gimesia alba</name>
    <dbReference type="NCBI Taxonomy" id="2527973"/>
    <lineage>
        <taxon>Bacteria</taxon>
        <taxon>Pseudomonadati</taxon>
        <taxon>Planctomycetota</taxon>
        <taxon>Planctomycetia</taxon>
        <taxon>Planctomycetales</taxon>
        <taxon>Planctomycetaceae</taxon>
        <taxon>Gimesia</taxon>
    </lineage>
</organism>
<name>A0A517RBD5_9PLAN</name>
<dbReference type="InterPro" id="IPR000253">
    <property type="entry name" value="FHA_dom"/>
</dbReference>
<dbReference type="InterPro" id="IPR008984">
    <property type="entry name" value="SMAD_FHA_dom_sf"/>
</dbReference>
<reference evidence="2 3" key="1">
    <citation type="submission" date="2019-02" db="EMBL/GenBank/DDBJ databases">
        <title>Deep-cultivation of Planctomycetes and their phenomic and genomic characterization uncovers novel biology.</title>
        <authorList>
            <person name="Wiegand S."/>
            <person name="Jogler M."/>
            <person name="Boedeker C."/>
            <person name="Pinto D."/>
            <person name="Vollmers J."/>
            <person name="Rivas-Marin E."/>
            <person name="Kohn T."/>
            <person name="Peeters S.H."/>
            <person name="Heuer A."/>
            <person name="Rast P."/>
            <person name="Oberbeckmann S."/>
            <person name="Bunk B."/>
            <person name="Jeske O."/>
            <person name="Meyerdierks A."/>
            <person name="Storesund J.E."/>
            <person name="Kallscheuer N."/>
            <person name="Luecker S."/>
            <person name="Lage O.M."/>
            <person name="Pohl T."/>
            <person name="Merkel B.J."/>
            <person name="Hornburger P."/>
            <person name="Mueller R.-W."/>
            <person name="Bruemmer F."/>
            <person name="Labrenz M."/>
            <person name="Spormann A.M."/>
            <person name="Op den Camp H."/>
            <person name="Overmann J."/>
            <person name="Amann R."/>
            <person name="Jetten M.S.M."/>
            <person name="Mascher T."/>
            <person name="Medema M.H."/>
            <person name="Devos D.P."/>
            <person name="Kaster A.-K."/>
            <person name="Ovreas L."/>
            <person name="Rohde M."/>
            <person name="Galperin M.Y."/>
            <person name="Jogler C."/>
        </authorList>
    </citation>
    <scope>NUCLEOTIDE SEQUENCE [LARGE SCALE GENOMIC DNA]</scope>
    <source>
        <strain evidence="2 3">Pan241w</strain>
    </source>
</reference>
<dbReference type="Proteomes" id="UP000317171">
    <property type="component" value="Chromosome"/>
</dbReference>
<dbReference type="EMBL" id="CP036269">
    <property type="protein sequence ID" value="QDT41197.1"/>
    <property type="molecule type" value="Genomic_DNA"/>
</dbReference>
<dbReference type="Pfam" id="PF00498">
    <property type="entry name" value="FHA"/>
    <property type="match status" value="1"/>
</dbReference>